<dbReference type="OrthoDB" id="29460at2759"/>
<dbReference type="InterPro" id="IPR028927">
    <property type="entry name" value="Man-6-P_rcpt"/>
</dbReference>
<keyword evidence="5" id="KW-1185">Reference proteome</keyword>
<feature type="signal peptide" evidence="3">
    <location>
        <begin position="1"/>
        <end position="24"/>
    </location>
</feature>
<dbReference type="GO" id="GO:0006622">
    <property type="term" value="P:protein targeting to lysosome"/>
    <property type="evidence" value="ECO:0007669"/>
    <property type="project" value="InterPro"/>
</dbReference>
<dbReference type="EMBL" id="MU825398">
    <property type="protein sequence ID" value="KAJ7393441.1"/>
    <property type="molecule type" value="Genomic_DNA"/>
</dbReference>
<gene>
    <name evidence="4" type="primary">M6PR</name>
    <name evidence="4" type="ORF">OS493_006415</name>
</gene>
<keyword evidence="2" id="KW-0812">Transmembrane</keyword>
<dbReference type="Proteomes" id="UP001163046">
    <property type="component" value="Unassembled WGS sequence"/>
</dbReference>
<reference evidence="4" key="1">
    <citation type="submission" date="2023-01" db="EMBL/GenBank/DDBJ databases">
        <title>Genome assembly of the deep-sea coral Lophelia pertusa.</title>
        <authorList>
            <person name="Herrera S."/>
            <person name="Cordes E."/>
        </authorList>
    </citation>
    <scope>NUCLEOTIDE SEQUENCE</scope>
    <source>
        <strain evidence="4">USNM1676648</strain>
        <tissue evidence="4">Polyp</tissue>
    </source>
</reference>
<dbReference type="GO" id="GO:0005802">
    <property type="term" value="C:trans-Golgi network"/>
    <property type="evidence" value="ECO:0007669"/>
    <property type="project" value="TreeGrafter"/>
</dbReference>
<keyword evidence="2" id="KW-1133">Transmembrane helix</keyword>
<name>A0A9X0A4S1_9CNID</name>
<keyword evidence="2" id="KW-0472">Membrane</keyword>
<evidence type="ECO:0000313" key="4">
    <source>
        <dbReference type="EMBL" id="KAJ7393441.1"/>
    </source>
</evidence>
<dbReference type="Gene3D" id="2.70.130.10">
    <property type="entry name" value="Mannose-6-phosphate receptor binding domain"/>
    <property type="match status" value="1"/>
</dbReference>
<keyword evidence="3" id="KW-0732">Signal</keyword>
<keyword evidence="4" id="KW-0675">Receptor</keyword>
<accession>A0A9X0A4S1</accession>
<dbReference type="SUPFAM" id="SSF50911">
    <property type="entry name" value="Mannose 6-phosphate receptor domain"/>
    <property type="match status" value="1"/>
</dbReference>
<organism evidence="4 5">
    <name type="scientific">Desmophyllum pertusum</name>
    <dbReference type="NCBI Taxonomy" id="174260"/>
    <lineage>
        <taxon>Eukaryota</taxon>
        <taxon>Metazoa</taxon>
        <taxon>Cnidaria</taxon>
        <taxon>Anthozoa</taxon>
        <taxon>Hexacorallia</taxon>
        <taxon>Scleractinia</taxon>
        <taxon>Caryophylliina</taxon>
        <taxon>Caryophylliidae</taxon>
        <taxon>Desmophyllum</taxon>
    </lineage>
</organism>
<dbReference type="PANTHER" id="PTHR15071">
    <property type="entry name" value="MANNOSE-6-PHOSPHATE RECEPTOR FAMILY MEMBER"/>
    <property type="match status" value="1"/>
</dbReference>
<protein>
    <submittedName>
        <fullName evidence="4">Mannose-6-phosphate receptor</fullName>
    </submittedName>
</protein>
<dbReference type="AlphaFoldDB" id="A0A9X0A4S1"/>
<feature type="transmembrane region" description="Helical" evidence="2">
    <location>
        <begin position="153"/>
        <end position="174"/>
    </location>
</feature>
<comment type="caution">
    <text evidence="4">The sequence shown here is derived from an EMBL/GenBank/DDBJ whole genome shotgun (WGS) entry which is preliminary data.</text>
</comment>
<evidence type="ECO:0000256" key="3">
    <source>
        <dbReference type="SAM" id="SignalP"/>
    </source>
</evidence>
<sequence length="323" mass="37137">MYILPAVFRACLLWLSLCTRYVFSESSTQSTEGVTCPRHQGSDPNDANERVRKFASVDEYYTEDEDYQYKLRISDWLMIKYFNGDKYGHHCVGLARLAVVLITCDPGEQRGSVRVIEEYRNKTVTGNPLECYYLFELNHAAACTVTAKQLSPGSIMLIILIVVGAVYLLLGFLYQDTWLARKDWNKYRTIAFGETLEDGCNFMCRCSESRPTRYKTMDDALADDDRDDTCCRCRDFNLEIDLCMDMQLWLVCTVRNSPKNSKPQRSHPVVQHIMPCCITALQRRRLIPNRLLAPGGHMTYMYTSPSNKIMGCQNMKLPKLALQ</sequence>
<keyword evidence="1" id="KW-0325">Glycoprotein</keyword>
<evidence type="ECO:0000256" key="1">
    <source>
        <dbReference type="ARBA" id="ARBA00023180"/>
    </source>
</evidence>
<evidence type="ECO:0000313" key="5">
    <source>
        <dbReference type="Proteomes" id="UP001163046"/>
    </source>
</evidence>
<dbReference type="Pfam" id="PF02157">
    <property type="entry name" value="Man-6-P_recep"/>
    <property type="match status" value="1"/>
</dbReference>
<dbReference type="PRINTS" id="PR00715">
    <property type="entry name" value="MAN6PRECEPTR"/>
</dbReference>
<dbReference type="InterPro" id="IPR000296">
    <property type="entry name" value="Man-6-P_rcpt_cation_dep"/>
</dbReference>
<feature type="chain" id="PRO_5040806486" evidence="3">
    <location>
        <begin position="25"/>
        <end position="323"/>
    </location>
</feature>
<proteinExistence type="predicted"/>
<dbReference type="InterPro" id="IPR009011">
    <property type="entry name" value="Man6P_isomerase_rcpt-bd_dom_sf"/>
</dbReference>
<dbReference type="GO" id="GO:0005768">
    <property type="term" value="C:endosome"/>
    <property type="evidence" value="ECO:0007669"/>
    <property type="project" value="InterPro"/>
</dbReference>
<evidence type="ECO:0000256" key="2">
    <source>
        <dbReference type="SAM" id="Phobius"/>
    </source>
</evidence>
<dbReference type="PANTHER" id="PTHR15071:SF29">
    <property type="entry name" value="CATION-DEPENDENT MANNOSE-6-PHOSPHATE RECEPTOR"/>
    <property type="match status" value="1"/>
</dbReference>
<dbReference type="GO" id="GO:0019904">
    <property type="term" value="F:protein domain specific binding"/>
    <property type="evidence" value="ECO:0007669"/>
    <property type="project" value="InterPro"/>
</dbReference>